<name>A0ABN7E9X8_SPIIN</name>
<evidence type="ECO:0000313" key="3">
    <source>
        <dbReference type="Proteomes" id="UP001189122"/>
    </source>
</evidence>
<keyword evidence="3" id="KW-1185">Reference proteome</keyword>
<feature type="compositionally biased region" description="Basic and acidic residues" evidence="1">
    <location>
        <begin position="14"/>
        <end position="24"/>
    </location>
</feature>
<sequence>MRCYVGDSYTQPKQHGELSSHPETHYSVMM</sequence>
<accession>A0ABN7E9X8</accession>
<evidence type="ECO:0000256" key="1">
    <source>
        <dbReference type="SAM" id="MobiDB-lite"/>
    </source>
</evidence>
<organism evidence="2 3">
    <name type="scientific">Spirodela intermedia</name>
    <name type="common">Intermediate duckweed</name>
    <dbReference type="NCBI Taxonomy" id="51605"/>
    <lineage>
        <taxon>Eukaryota</taxon>
        <taxon>Viridiplantae</taxon>
        <taxon>Streptophyta</taxon>
        <taxon>Embryophyta</taxon>
        <taxon>Tracheophyta</taxon>
        <taxon>Spermatophyta</taxon>
        <taxon>Magnoliopsida</taxon>
        <taxon>Liliopsida</taxon>
        <taxon>Araceae</taxon>
        <taxon>Lemnoideae</taxon>
        <taxon>Spirodela</taxon>
    </lineage>
</organism>
<feature type="region of interest" description="Disordered" evidence="1">
    <location>
        <begin position="1"/>
        <end position="30"/>
    </location>
</feature>
<comment type="caution">
    <text evidence="2">The sequence shown here is derived from an EMBL/GenBank/DDBJ whole genome shotgun (WGS) entry which is preliminary data.</text>
</comment>
<dbReference type="EMBL" id="CACRZD030000131">
    <property type="protein sequence ID" value="CAA6674658.1"/>
    <property type="molecule type" value="Genomic_DNA"/>
</dbReference>
<reference evidence="3" key="1">
    <citation type="journal article" date="2020" name="Sci. Rep.">
        <title>Chromosome-scale genome assembly for the duckweed Spirodela intermedia, integrating cytogenetic maps, PacBio and Oxford Nanopore libraries.</title>
        <authorList>
            <person name="Hoang P.T.N."/>
            <person name="Fiebig A."/>
            <person name="Novak P."/>
            <person name="Macas J."/>
            <person name="Cao H.X."/>
            <person name="Stepanenko A."/>
            <person name="Chen G."/>
            <person name="Borisjuk N."/>
            <person name="Scholz U."/>
            <person name="Schubert I."/>
        </authorList>
    </citation>
    <scope>NUCLEOTIDE SEQUENCE [LARGE SCALE GENOMIC DNA]</scope>
</reference>
<evidence type="ECO:0000313" key="2">
    <source>
        <dbReference type="EMBL" id="CAA6674658.1"/>
    </source>
</evidence>
<proteinExistence type="predicted"/>
<dbReference type="Proteomes" id="UP001189122">
    <property type="component" value="Unassembled WGS sequence"/>
</dbReference>
<protein>
    <submittedName>
        <fullName evidence="2">Uncharacterized protein</fullName>
    </submittedName>
</protein>
<gene>
    <name evidence="2" type="ORF">SI7747_UN021016</name>
</gene>